<dbReference type="AlphaFoldDB" id="A0A1Q2HSU0"/>
<keyword evidence="1" id="KW-1133">Transmembrane helix</keyword>
<evidence type="ECO:0000256" key="1">
    <source>
        <dbReference type="SAM" id="Phobius"/>
    </source>
</evidence>
<feature type="transmembrane region" description="Helical" evidence="1">
    <location>
        <begin position="44"/>
        <end position="62"/>
    </location>
</feature>
<keyword evidence="3" id="KW-1185">Reference proteome</keyword>
<proteinExistence type="predicted"/>
<name>A0A1Q2HSU0_9BACT</name>
<keyword evidence="1" id="KW-0812">Transmembrane</keyword>
<feature type="transmembrane region" description="Helical" evidence="1">
    <location>
        <begin position="12"/>
        <end position="32"/>
    </location>
</feature>
<reference evidence="3" key="1">
    <citation type="submission" date="2017-02" db="EMBL/GenBank/DDBJ databases">
        <title>Comparative genomics and description of representatives of a novel lineage of planctomycetes thriving in anoxic sediments.</title>
        <authorList>
            <person name="Spring S."/>
            <person name="Bunk B."/>
            <person name="Sproer C."/>
            <person name="Klenk H.-P."/>
        </authorList>
    </citation>
    <scope>NUCLEOTIDE SEQUENCE [LARGE SCALE GENOMIC DNA]</scope>
    <source>
        <strain evidence="3">L21-RPul-D3</strain>
    </source>
</reference>
<organism evidence="2 3">
    <name type="scientific">Sedimentisphaera cyanobacteriorum</name>
    <dbReference type="NCBI Taxonomy" id="1940790"/>
    <lineage>
        <taxon>Bacteria</taxon>
        <taxon>Pseudomonadati</taxon>
        <taxon>Planctomycetota</taxon>
        <taxon>Phycisphaerae</taxon>
        <taxon>Sedimentisphaerales</taxon>
        <taxon>Sedimentisphaeraceae</taxon>
        <taxon>Sedimentisphaera</taxon>
    </lineage>
</organism>
<sequence length="181" mass="21089">MISIENYIFIRSLLPFLIISLVVVSFIAAILLKTYKKKVWRNAASKLLILSTFLVTFLLYFGSVSGKYTKIYAALEPEPENRMIAGIWENPNKKKISFFSNGSVEISEGDSILKGTWEIVKSNQENKGKTLNIYKKNDIHSRYLLYRFFEVYCLCKYEKQDDPLYFPTPDYYKTSKIKESL</sequence>
<dbReference type="Proteomes" id="UP000188273">
    <property type="component" value="Chromosome"/>
</dbReference>
<accession>A0A1Q2HSU0</accession>
<dbReference type="STRING" id="1940790.L21SP3_02272"/>
<dbReference type="KEGG" id="pbu:L21SP3_02272"/>
<protein>
    <submittedName>
        <fullName evidence="2">Uncharacterized protein</fullName>
    </submittedName>
</protein>
<gene>
    <name evidence="2" type="ORF">L21SP3_02272</name>
</gene>
<evidence type="ECO:0000313" key="3">
    <source>
        <dbReference type="Proteomes" id="UP000188273"/>
    </source>
</evidence>
<evidence type="ECO:0000313" key="2">
    <source>
        <dbReference type="EMBL" id="AQQ10440.1"/>
    </source>
</evidence>
<keyword evidence="1" id="KW-0472">Membrane</keyword>
<dbReference type="EMBL" id="CP019633">
    <property type="protein sequence ID" value="AQQ10440.1"/>
    <property type="molecule type" value="Genomic_DNA"/>
</dbReference>
<dbReference type="RefSeq" id="WP_077541650.1">
    <property type="nucleotide sequence ID" value="NZ_CP019633.1"/>
</dbReference>